<dbReference type="AlphaFoldDB" id="A0A229UHR2"/>
<sequence>MSLADSNEYKKKLCHLYNEVSKELFGFGTTLLKASIDQNIITFLARHRRSPRSTALEGEAPTLKHEVDFYMSSIYKKRMRERLEQEFGLSIEAVLRDYDPSTQWAITNIILIDTSKKPGD</sequence>
<evidence type="ECO:0000313" key="2">
    <source>
        <dbReference type="Proteomes" id="UP000215509"/>
    </source>
</evidence>
<organism evidence="1 2">
    <name type="scientific">Paenibacillus rigui</name>
    <dbReference type="NCBI Taxonomy" id="554312"/>
    <lineage>
        <taxon>Bacteria</taxon>
        <taxon>Bacillati</taxon>
        <taxon>Bacillota</taxon>
        <taxon>Bacilli</taxon>
        <taxon>Bacillales</taxon>
        <taxon>Paenibacillaceae</taxon>
        <taxon>Paenibacillus</taxon>
    </lineage>
</organism>
<dbReference type="OrthoDB" id="2476150at2"/>
<dbReference type="EMBL" id="NMQW01000053">
    <property type="protein sequence ID" value="OXM82967.1"/>
    <property type="molecule type" value="Genomic_DNA"/>
</dbReference>
<comment type="caution">
    <text evidence="1">The sequence shown here is derived from an EMBL/GenBank/DDBJ whole genome shotgun (WGS) entry which is preliminary data.</text>
</comment>
<gene>
    <name evidence="1" type="ORF">CF651_28595</name>
</gene>
<dbReference type="Proteomes" id="UP000215509">
    <property type="component" value="Unassembled WGS sequence"/>
</dbReference>
<protein>
    <submittedName>
        <fullName evidence="1">DUF2294 domain-containing protein</fullName>
    </submittedName>
</protein>
<reference evidence="1 2" key="1">
    <citation type="submission" date="2017-07" db="EMBL/GenBank/DDBJ databases">
        <title>Genome sequencing and assembly of Paenibacillus rigui.</title>
        <authorList>
            <person name="Mayilraj S."/>
        </authorList>
    </citation>
    <scope>NUCLEOTIDE SEQUENCE [LARGE SCALE GENOMIC DNA]</scope>
    <source>
        <strain evidence="1 2">JCM 16352</strain>
    </source>
</reference>
<name>A0A229UHR2_9BACL</name>
<keyword evidence="2" id="KW-1185">Reference proteome</keyword>
<evidence type="ECO:0000313" key="1">
    <source>
        <dbReference type="EMBL" id="OXM82967.1"/>
    </source>
</evidence>
<accession>A0A229UHR2</accession>
<dbReference type="RefSeq" id="WP_094018270.1">
    <property type="nucleotide sequence ID" value="NZ_NMQW01000053.1"/>
</dbReference>
<proteinExistence type="predicted"/>